<comment type="similarity">
    <text evidence="7">Belongs to the binding-protein-dependent transport system permease family.</text>
</comment>
<dbReference type="GO" id="GO:0005886">
    <property type="term" value="C:plasma membrane"/>
    <property type="evidence" value="ECO:0007669"/>
    <property type="project" value="UniProtKB-SubCell"/>
</dbReference>
<dbReference type="Pfam" id="PF00528">
    <property type="entry name" value="BPD_transp_1"/>
    <property type="match status" value="1"/>
</dbReference>
<dbReference type="PANTHER" id="PTHR43005:SF2">
    <property type="entry name" value="INTEGRAL MEMBRANE SUGAR TRANSPORT PROTEIN"/>
    <property type="match status" value="1"/>
</dbReference>
<feature type="transmembrane region" description="Helical" evidence="7">
    <location>
        <begin position="38"/>
        <end position="58"/>
    </location>
</feature>
<sequence>MITNAENAAANTKKVTTSTSNVKKRLSFSSLPYKKQKIIISALFLMVPVVLLAVFTYLPAIAMAGYSFTDWDGVSKTKNFVGLKNYKTIVSDIKYFEPLFVSLYYFVASFVQIGLGIVIAYLVSFGCKFSNLFKGVYFFPSLINSVAISFVFIFFFQPGSTLDTILNALGLGGLIKYWLQDPGMVNISLASVSVWRFIGYNIVMFSAAMASISSDVLEAARVDGANKFQQLRYIIIPGISTILGLQLFLALTGALSAFETPYIMTAGGNGSMTFIIQTVQYAFQNHRVGLASAMAMVLLAMCIIITSIQNIVMKRKG</sequence>
<evidence type="ECO:0000256" key="4">
    <source>
        <dbReference type="ARBA" id="ARBA00022692"/>
    </source>
</evidence>
<reference evidence="9 10" key="1">
    <citation type="submission" date="2018-08" db="EMBL/GenBank/DDBJ databases">
        <title>Genome of Clostridium chromiireducens C1, DSM12136.</title>
        <authorList>
            <person name="Xing M."/>
            <person name="Wei Y."/>
            <person name="Ang E.L."/>
            <person name="Zhao H."/>
            <person name="Zhang Y."/>
        </authorList>
    </citation>
    <scope>NUCLEOTIDE SEQUENCE [LARGE SCALE GENOMIC DNA]</scope>
    <source>
        <strain evidence="9 10">C1</strain>
    </source>
</reference>
<dbReference type="GO" id="GO:0055085">
    <property type="term" value="P:transmembrane transport"/>
    <property type="evidence" value="ECO:0007669"/>
    <property type="project" value="InterPro"/>
</dbReference>
<evidence type="ECO:0000259" key="8">
    <source>
        <dbReference type="PROSITE" id="PS50928"/>
    </source>
</evidence>
<dbReference type="RefSeq" id="WP_119365740.1">
    <property type="nucleotide sequence ID" value="NZ_QXDJ01000001.1"/>
</dbReference>
<keyword evidence="6 7" id="KW-0472">Membrane</keyword>
<feature type="transmembrane region" description="Helical" evidence="7">
    <location>
        <begin position="103"/>
        <end position="123"/>
    </location>
</feature>
<comment type="subcellular location">
    <subcellularLocation>
        <location evidence="1 7">Cell membrane</location>
        <topology evidence="1 7">Multi-pass membrane protein</topology>
    </subcellularLocation>
</comment>
<keyword evidence="5 7" id="KW-1133">Transmembrane helix</keyword>
<dbReference type="Gene3D" id="1.10.3720.10">
    <property type="entry name" value="MetI-like"/>
    <property type="match status" value="1"/>
</dbReference>
<keyword evidence="2 7" id="KW-0813">Transport</keyword>
<comment type="caution">
    <text evidence="9">The sequence shown here is derived from an EMBL/GenBank/DDBJ whole genome shotgun (WGS) entry which is preliminary data.</text>
</comment>
<protein>
    <submittedName>
        <fullName evidence="9">Sugar ABC transporter permease</fullName>
    </submittedName>
</protein>
<keyword evidence="4 7" id="KW-0812">Transmembrane</keyword>
<dbReference type="EMBL" id="QXDJ01000001">
    <property type="protein sequence ID" value="RII36477.1"/>
    <property type="molecule type" value="Genomic_DNA"/>
</dbReference>
<organism evidence="9 10">
    <name type="scientific">Clostridium chromiireducens</name>
    <dbReference type="NCBI Taxonomy" id="225345"/>
    <lineage>
        <taxon>Bacteria</taxon>
        <taxon>Bacillati</taxon>
        <taxon>Bacillota</taxon>
        <taxon>Clostridia</taxon>
        <taxon>Eubacteriales</taxon>
        <taxon>Clostridiaceae</taxon>
        <taxon>Clostridium</taxon>
    </lineage>
</organism>
<dbReference type="PROSITE" id="PS50928">
    <property type="entry name" value="ABC_TM1"/>
    <property type="match status" value="1"/>
</dbReference>
<evidence type="ECO:0000256" key="2">
    <source>
        <dbReference type="ARBA" id="ARBA00022448"/>
    </source>
</evidence>
<evidence type="ECO:0000313" key="9">
    <source>
        <dbReference type="EMBL" id="RII36477.1"/>
    </source>
</evidence>
<proteinExistence type="inferred from homology"/>
<dbReference type="SUPFAM" id="SSF161098">
    <property type="entry name" value="MetI-like"/>
    <property type="match status" value="1"/>
</dbReference>
<feature type="transmembrane region" description="Helical" evidence="7">
    <location>
        <begin position="233"/>
        <end position="258"/>
    </location>
</feature>
<evidence type="ECO:0000256" key="6">
    <source>
        <dbReference type="ARBA" id="ARBA00023136"/>
    </source>
</evidence>
<evidence type="ECO:0000256" key="5">
    <source>
        <dbReference type="ARBA" id="ARBA00022989"/>
    </source>
</evidence>
<accession>A0A399IVH2</accession>
<evidence type="ECO:0000313" key="10">
    <source>
        <dbReference type="Proteomes" id="UP000265930"/>
    </source>
</evidence>
<evidence type="ECO:0000256" key="7">
    <source>
        <dbReference type="RuleBase" id="RU363032"/>
    </source>
</evidence>
<dbReference type="InterPro" id="IPR000515">
    <property type="entry name" value="MetI-like"/>
</dbReference>
<dbReference type="Proteomes" id="UP000265930">
    <property type="component" value="Unassembled WGS sequence"/>
</dbReference>
<name>A0A399IVH2_9CLOT</name>
<dbReference type="InterPro" id="IPR035906">
    <property type="entry name" value="MetI-like_sf"/>
</dbReference>
<evidence type="ECO:0000256" key="1">
    <source>
        <dbReference type="ARBA" id="ARBA00004651"/>
    </source>
</evidence>
<dbReference type="PANTHER" id="PTHR43005">
    <property type="entry name" value="BLR7065 PROTEIN"/>
    <property type="match status" value="1"/>
</dbReference>
<feature type="transmembrane region" description="Helical" evidence="7">
    <location>
        <begin position="135"/>
        <end position="156"/>
    </location>
</feature>
<gene>
    <name evidence="9" type="ORF">D2A34_03570</name>
</gene>
<feature type="domain" description="ABC transmembrane type-1" evidence="8">
    <location>
        <begin position="98"/>
        <end position="309"/>
    </location>
</feature>
<dbReference type="CDD" id="cd06261">
    <property type="entry name" value="TM_PBP2"/>
    <property type="match status" value="1"/>
</dbReference>
<keyword evidence="3" id="KW-1003">Cell membrane</keyword>
<feature type="transmembrane region" description="Helical" evidence="7">
    <location>
        <begin position="290"/>
        <end position="312"/>
    </location>
</feature>
<evidence type="ECO:0000256" key="3">
    <source>
        <dbReference type="ARBA" id="ARBA00022475"/>
    </source>
</evidence>
<dbReference type="AlphaFoldDB" id="A0A399IVH2"/>